<evidence type="ECO:0000313" key="4">
    <source>
        <dbReference type="Proteomes" id="UP000675409"/>
    </source>
</evidence>
<comment type="caution">
    <text evidence="3">The sequence shown here is derived from an EMBL/GenBank/DDBJ whole genome shotgun (WGS) entry which is preliminary data.</text>
</comment>
<dbReference type="EMBL" id="JABBYC010000031">
    <property type="protein sequence ID" value="MBL0887564.1"/>
    <property type="molecule type" value="Genomic_DNA"/>
</dbReference>
<accession>A0ABS1LMV8</accession>
<feature type="compositionally biased region" description="Basic and acidic residues" evidence="1">
    <location>
        <begin position="124"/>
        <end position="148"/>
    </location>
</feature>
<evidence type="ECO:0000256" key="1">
    <source>
        <dbReference type="SAM" id="MobiDB-lite"/>
    </source>
</evidence>
<sequence length="208" mass="21754">MTQRRAIPARSPRLLLGVASAGVLLLGGCAGPAGPASGAGASSGDPVTAVATVLQKGDGPPELCLGGVAESLPPQCGGPQSTGWDWDDVESESVRDTTWGEYAVVGTWDGETFHLTEPATAPDPRAEPPDDPRRDPGDPGEAGPERQAQDLLDEVYEPLGGLAGWTENGYVWITVVYDDGSIQRHADRTYGADRIAVVSALRDAPERR</sequence>
<keyword evidence="4" id="KW-1185">Reference proteome</keyword>
<organism evidence="3 4">
    <name type="scientific">Myceligenerans indicum</name>
    <dbReference type="NCBI Taxonomy" id="2593663"/>
    <lineage>
        <taxon>Bacteria</taxon>
        <taxon>Bacillati</taxon>
        <taxon>Actinomycetota</taxon>
        <taxon>Actinomycetes</taxon>
        <taxon>Micrococcales</taxon>
        <taxon>Promicromonosporaceae</taxon>
        <taxon>Myceligenerans</taxon>
    </lineage>
</organism>
<evidence type="ECO:0000256" key="2">
    <source>
        <dbReference type="SAM" id="SignalP"/>
    </source>
</evidence>
<gene>
    <name evidence="3" type="ORF">HGK34_14955</name>
</gene>
<feature type="region of interest" description="Disordered" evidence="1">
    <location>
        <begin position="66"/>
        <end position="87"/>
    </location>
</feature>
<reference evidence="3 4" key="1">
    <citation type="journal article" date="2021" name="Arch. Microbiol.">
        <title>Myceligenerans indicum sp. nov., an actinobacterium isolated from mangrove sediment of Sundarbans, India.</title>
        <authorList>
            <person name="Asha K."/>
            <person name="Bhadury P."/>
        </authorList>
    </citation>
    <scope>NUCLEOTIDE SEQUENCE [LARGE SCALE GENOMIC DNA]</scope>
    <source>
        <strain evidence="3 4">I2</strain>
    </source>
</reference>
<proteinExistence type="predicted"/>
<feature type="signal peptide" evidence="2">
    <location>
        <begin position="1"/>
        <end position="35"/>
    </location>
</feature>
<feature type="chain" id="PRO_5046114501" description="DUF3558 domain-containing protein" evidence="2">
    <location>
        <begin position="36"/>
        <end position="208"/>
    </location>
</feature>
<keyword evidence="2" id="KW-0732">Signal</keyword>
<evidence type="ECO:0000313" key="3">
    <source>
        <dbReference type="EMBL" id="MBL0887564.1"/>
    </source>
</evidence>
<dbReference type="RefSeq" id="WP_201848798.1">
    <property type="nucleotide sequence ID" value="NZ_JABBYC010000031.1"/>
</dbReference>
<dbReference type="PROSITE" id="PS51257">
    <property type="entry name" value="PROKAR_LIPOPROTEIN"/>
    <property type="match status" value="1"/>
</dbReference>
<dbReference type="Proteomes" id="UP000675409">
    <property type="component" value="Unassembled WGS sequence"/>
</dbReference>
<feature type="region of interest" description="Disordered" evidence="1">
    <location>
        <begin position="114"/>
        <end position="150"/>
    </location>
</feature>
<name>A0ABS1LMV8_9MICO</name>
<protein>
    <recommendedName>
        <fullName evidence="5">DUF3558 domain-containing protein</fullName>
    </recommendedName>
</protein>
<evidence type="ECO:0008006" key="5">
    <source>
        <dbReference type="Google" id="ProtNLM"/>
    </source>
</evidence>